<gene>
    <name evidence="2" type="ORF">DIZ80_15185</name>
</gene>
<dbReference type="EMBL" id="QFXC01000013">
    <property type="protein sequence ID" value="RDH81429.1"/>
    <property type="molecule type" value="Genomic_DNA"/>
</dbReference>
<dbReference type="AlphaFoldDB" id="A0A370D976"/>
<feature type="chain" id="PRO_5016711820" evidence="1">
    <location>
        <begin position="22"/>
        <end position="470"/>
    </location>
</feature>
<keyword evidence="3" id="KW-1185">Reference proteome</keyword>
<feature type="signal peptide" evidence="1">
    <location>
        <begin position="1"/>
        <end position="21"/>
    </location>
</feature>
<sequence>MKIVKKTGLLKKCSSIGLAAAFVLGINGCSDDSAPSTFTPFERIATLEVVKNIDGSVNYADTYSKAQTVADAIHLYIEKEDDVAASGFPANWIIGGSDEDPATLSDAILQIPSIETIDPDDAESGAYKVKVMDICNSYYAKKALGATNVVTDDDTSKVANGFIHAPTLPCEVTVYNDGENIYVDMLNPEAIFSLFFSDVVFGPQMEDAAFADEISKLPGAVKNELKAIVYHALDAADLSYTALSEKLGPAYTEDEILSVVENSPYNSPYLHYGYMKNDGTEFTSAQVKEVAATIIETMADESGVQNGIHNPVLDSILSEGSSWRSGRELPLGLPGVGADDGAAGYKNFVIEACSPKYAKEALATGRHHAPALPCEITVTAIESTSGSGDYDMLVISFLEPGFMFNVLFKDAFAAMSTEEMDSYKELPVAVLDDLQKIVNYSVSLDLPAAVSGMNLIPLGELTYDMIPVSQ</sequence>
<accession>A0A370D976</accession>
<protein>
    <submittedName>
        <fullName evidence="2">Uncharacterized protein</fullName>
    </submittedName>
</protein>
<dbReference type="InterPro" id="IPR035923">
    <property type="entry name" value="TT1751-like_sf"/>
</dbReference>
<evidence type="ECO:0000313" key="3">
    <source>
        <dbReference type="Proteomes" id="UP000254266"/>
    </source>
</evidence>
<dbReference type="Gene3D" id="3.30.310.70">
    <property type="entry name" value="TT1751-like domain"/>
    <property type="match status" value="2"/>
</dbReference>
<dbReference type="Proteomes" id="UP000254266">
    <property type="component" value="Unassembled WGS sequence"/>
</dbReference>
<organism evidence="2 3">
    <name type="scientific">endosymbiont of Galathealinum brachiosum</name>
    <dbReference type="NCBI Taxonomy" id="2200906"/>
    <lineage>
        <taxon>Bacteria</taxon>
        <taxon>Pseudomonadati</taxon>
        <taxon>Pseudomonadota</taxon>
        <taxon>Gammaproteobacteria</taxon>
        <taxon>sulfur-oxidizing symbionts</taxon>
    </lineage>
</organism>
<proteinExistence type="predicted"/>
<evidence type="ECO:0000313" key="2">
    <source>
        <dbReference type="EMBL" id="RDH81429.1"/>
    </source>
</evidence>
<keyword evidence="1" id="KW-0732">Signal</keyword>
<comment type="caution">
    <text evidence="2">The sequence shown here is derived from an EMBL/GenBank/DDBJ whole genome shotgun (WGS) entry which is preliminary data.</text>
</comment>
<dbReference type="SUPFAM" id="SSF103247">
    <property type="entry name" value="TT1751-like"/>
    <property type="match status" value="1"/>
</dbReference>
<reference evidence="2 3" key="1">
    <citation type="journal article" date="2018" name="ISME J.">
        <title>Endosymbiont genomes yield clues of tubeworm success.</title>
        <authorList>
            <person name="Li Y."/>
            <person name="Liles M.R."/>
            <person name="Halanych K.M."/>
        </authorList>
    </citation>
    <scope>NUCLEOTIDE SEQUENCE [LARGE SCALE GENOMIC DNA]</scope>
    <source>
        <strain evidence="2">A1464</strain>
    </source>
</reference>
<evidence type="ECO:0000256" key="1">
    <source>
        <dbReference type="SAM" id="SignalP"/>
    </source>
</evidence>
<name>A0A370D976_9GAMM</name>